<dbReference type="EMBL" id="ML992665">
    <property type="protein sequence ID" value="KAF2215765.1"/>
    <property type="molecule type" value="Genomic_DNA"/>
</dbReference>
<dbReference type="AlphaFoldDB" id="A0A6A6FQL4"/>
<evidence type="ECO:0000313" key="1">
    <source>
        <dbReference type="EMBL" id="KAF2215765.1"/>
    </source>
</evidence>
<organism evidence="1 2">
    <name type="scientific">Cercospora zeae-maydis SCOH1-5</name>
    <dbReference type="NCBI Taxonomy" id="717836"/>
    <lineage>
        <taxon>Eukaryota</taxon>
        <taxon>Fungi</taxon>
        <taxon>Dikarya</taxon>
        <taxon>Ascomycota</taxon>
        <taxon>Pezizomycotina</taxon>
        <taxon>Dothideomycetes</taxon>
        <taxon>Dothideomycetidae</taxon>
        <taxon>Mycosphaerellales</taxon>
        <taxon>Mycosphaerellaceae</taxon>
        <taxon>Cercospora</taxon>
    </lineage>
</organism>
<protein>
    <submittedName>
        <fullName evidence="1">Uncharacterized protein</fullName>
    </submittedName>
</protein>
<name>A0A6A6FQL4_9PEZI</name>
<gene>
    <name evidence="1" type="ORF">CERZMDRAFT_89985</name>
</gene>
<keyword evidence="2" id="KW-1185">Reference proteome</keyword>
<dbReference type="Proteomes" id="UP000799539">
    <property type="component" value="Unassembled WGS sequence"/>
</dbReference>
<reference evidence="1" key="1">
    <citation type="journal article" date="2020" name="Stud. Mycol.">
        <title>101 Dothideomycetes genomes: a test case for predicting lifestyles and emergence of pathogens.</title>
        <authorList>
            <person name="Haridas S."/>
            <person name="Albert R."/>
            <person name="Binder M."/>
            <person name="Bloem J."/>
            <person name="Labutti K."/>
            <person name="Salamov A."/>
            <person name="Andreopoulos B."/>
            <person name="Baker S."/>
            <person name="Barry K."/>
            <person name="Bills G."/>
            <person name="Bluhm B."/>
            <person name="Cannon C."/>
            <person name="Castanera R."/>
            <person name="Culley D."/>
            <person name="Daum C."/>
            <person name="Ezra D."/>
            <person name="Gonzalez J."/>
            <person name="Henrissat B."/>
            <person name="Kuo A."/>
            <person name="Liang C."/>
            <person name="Lipzen A."/>
            <person name="Lutzoni F."/>
            <person name="Magnuson J."/>
            <person name="Mondo S."/>
            <person name="Nolan M."/>
            <person name="Ohm R."/>
            <person name="Pangilinan J."/>
            <person name="Park H.-J."/>
            <person name="Ramirez L."/>
            <person name="Alfaro M."/>
            <person name="Sun H."/>
            <person name="Tritt A."/>
            <person name="Yoshinaga Y."/>
            <person name="Zwiers L.-H."/>
            <person name="Turgeon B."/>
            <person name="Goodwin S."/>
            <person name="Spatafora J."/>
            <person name="Crous P."/>
            <person name="Grigoriev I."/>
        </authorList>
    </citation>
    <scope>NUCLEOTIDE SEQUENCE</scope>
    <source>
        <strain evidence="1">SCOH1-5</strain>
    </source>
</reference>
<accession>A0A6A6FQL4</accession>
<evidence type="ECO:0000313" key="2">
    <source>
        <dbReference type="Proteomes" id="UP000799539"/>
    </source>
</evidence>
<sequence length="55" mass="6006">MYCPPERGDIAYGPVMAQGAVENGFDTIKNADSYAMYVMNIWMGSIFGLPQAKGQ</sequence>
<proteinExistence type="predicted"/>